<dbReference type="EMBL" id="JAZEWV010000001">
    <property type="protein sequence ID" value="MEE4540405.1"/>
    <property type="molecule type" value="Genomic_DNA"/>
</dbReference>
<evidence type="ECO:0000256" key="5">
    <source>
        <dbReference type="ARBA" id="ARBA00022692"/>
    </source>
</evidence>
<feature type="transmembrane region" description="Helical" evidence="13">
    <location>
        <begin position="20"/>
        <end position="40"/>
    </location>
</feature>
<evidence type="ECO:0000256" key="9">
    <source>
        <dbReference type="ARBA" id="ARBA00023065"/>
    </source>
</evidence>
<keyword evidence="15" id="KW-1185">Reference proteome</keyword>
<gene>
    <name evidence="14" type="ORF">V2S66_00290</name>
</gene>
<keyword evidence="5 13" id="KW-0812">Transmembrane</keyword>
<evidence type="ECO:0000256" key="11">
    <source>
        <dbReference type="ARBA" id="ARBA00023303"/>
    </source>
</evidence>
<evidence type="ECO:0000313" key="15">
    <source>
        <dbReference type="Proteomes" id="UP001344658"/>
    </source>
</evidence>
<evidence type="ECO:0000256" key="8">
    <source>
        <dbReference type="ARBA" id="ARBA00022989"/>
    </source>
</evidence>
<evidence type="ECO:0000256" key="12">
    <source>
        <dbReference type="ARBA" id="ARBA00034430"/>
    </source>
</evidence>
<accession>A0ABU7P3L9</accession>
<feature type="transmembrane region" description="Helical" evidence="13">
    <location>
        <begin position="122"/>
        <end position="140"/>
    </location>
</feature>
<dbReference type="PANTHER" id="PTHR31462:SF5">
    <property type="entry name" value="ENDOSOMAL_LYSOSOMAL PROTON CHANNEL TMEM175"/>
    <property type="match status" value="1"/>
</dbReference>
<evidence type="ECO:0000256" key="13">
    <source>
        <dbReference type="SAM" id="Phobius"/>
    </source>
</evidence>
<evidence type="ECO:0000256" key="2">
    <source>
        <dbReference type="ARBA" id="ARBA00006920"/>
    </source>
</evidence>
<reference evidence="14 15" key="1">
    <citation type="submission" date="2023-12" db="EMBL/GenBank/DDBJ databases">
        <title>Streptomyces sp. V4-01.</title>
        <authorList>
            <person name="Somphong A."/>
            <person name="Phongsopitanun W."/>
        </authorList>
    </citation>
    <scope>NUCLEOTIDE SEQUENCE [LARGE SCALE GENOMIC DNA]</scope>
    <source>
        <strain evidence="14 15">V4-01</strain>
    </source>
</reference>
<evidence type="ECO:0000256" key="4">
    <source>
        <dbReference type="ARBA" id="ARBA00022538"/>
    </source>
</evidence>
<proteinExistence type="inferred from homology"/>
<keyword evidence="9" id="KW-0406">Ion transport</keyword>
<dbReference type="PANTHER" id="PTHR31462">
    <property type="entry name" value="ENDOSOMAL/LYSOSOMAL POTASSIUM CHANNEL TMEM175"/>
    <property type="match status" value="1"/>
</dbReference>
<keyword evidence="4" id="KW-0633">Potassium transport</keyword>
<sequence>MSQRPISQTAAADGDPSRLLALADGVFAIAITLLVLNIGVRDGLDDAAFHQALRDAVPELLAYGLSFAVIAALWRDHRRLFGRVTEVDEPLTRLALLGMGLVALLPFPTTLLAEYGRRPQSVAIYAGAVALVDAVHLAMLRYVASRRRLVSTPLPAADVRLLTVDLGSTIVVFLASVPLAYASASAAKWCWLVLVPVKVGVGRLRARVERG</sequence>
<comment type="catalytic activity">
    <reaction evidence="12">
        <text>K(+)(in) = K(+)(out)</text>
        <dbReference type="Rhea" id="RHEA:29463"/>
        <dbReference type="ChEBI" id="CHEBI:29103"/>
    </reaction>
</comment>
<dbReference type="RefSeq" id="WP_330792089.1">
    <property type="nucleotide sequence ID" value="NZ_JAZEWV010000001.1"/>
</dbReference>
<keyword evidence="8 13" id="KW-1133">Transmembrane helix</keyword>
<keyword evidence="10 13" id="KW-0472">Membrane</keyword>
<feature type="transmembrane region" description="Helical" evidence="13">
    <location>
        <begin position="56"/>
        <end position="74"/>
    </location>
</feature>
<keyword evidence="3" id="KW-0813">Transport</keyword>
<dbReference type="InterPro" id="IPR010617">
    <property type="entry name" value="TMEM175-like"/>
</dbReference>
<evidence type="ECO:0000256" key="10">
    <source>
        <dbReference type="ARBA" id="ARBA00023136"/>
    </source>
</evidence>
<organism evidence="14 15">
    <name type="scientific">Actinacidiphila polyblastidii</name>
    <dbReference type="NCBI Taxonomy" id="3110430"/>
    <lineage>
        <taxon>Bacteria</taxon>
        <taxon>Bacillati</taxon>
        <taxon>Actinomycetota</taxon>
        <taxon>Actinomycetes</taxon>
        <taxon>Kitasatosporales</taxon>
        <taxon>Streptomycetaceae</taxon>
        <taxon>Actinacidiphila</taxon>
    </lineage>
</organism>
<keyword evidence="7" id="KW-0630">Potassium</keyword>
<keyword evidence="11" id="KW-0407">Ion channel</keyword>
<comment type="caution">
    <text evidence="14">The sequence shown here is derived from an EMBL/GenBank/DDBJ whole genome shotgun (WGS) entry which is preliminary data.</text>
</comment>
<comment type="subcellular location">
    <subcellularLocation>
        <location evidence="1">Membrane</location>
        <topology evidence="1">Multi-pass membrane protein</topology>
    </subcellularLocation>
</comment>
<comment type="similarity">
    <text evidence="2">Belongs to the TMEM175 family.</text>
</comment>
<keyword evidence="6" id="KW-0631">Potassium channel</keyword>
<dbReference type="Pfam" id="PF06736">
    <property type="entry name" value="TMEM175"/>
    <property type="match status" value="1"/>
</dbReference>
<evidence type="ECO:0000256" key="6">
    <source>
        <dbReference type="ARBA" id="ARBA00022826"/>
    </source>
</evidence>
<evidence type="ECO:0000256" key="3">
    <source>
        <dbReference type="ARBA" id="ARBA00022448"/>
    </source>
</evidence>
<feature type="transmembrane region" description="Helical" evidence="13">
    <location>
        <begin position="94"/>
        <end position="116"/>
    </location>
</feature>
<evidence type="ECO:0000256" key="1">
    <source>
        <dbReference type="ARBA" id="ARBA00004141"/>
    </source>
</evidence>
<protein>
    <submittedName>
        <fullName evidence="14">TMEM175 family protein</fullName>
    </submittedName>
</protein>
<evidence type="ECO:0000256" key="7">
    <source>
        <dbReference type="ARBA" id="ARBA00022958"/>
    </source>
</evidence>
<evidence type="ECO:0000313" key="14">
    <source>
        <dbReference type="EMBL" id="MEE4540405.1"/>
    </source>
</evidence>
<name>A0ABU7P3L9_9ACTN</name>
<dbReference type="Proteomes" id="UP001344658">
    <property type="component" value="Unassembled WGS sequence"/>
</dbReference>